<dbReference type="InterPro" id="IPR025887">
    <property type="entry name" value="Glyco_hydro_31_N_dom"/>
</dbReference>
<proteinExistence type="inferred from homology"/>
<keyword evidence="1" id="KW-0326">Glycosidase</keyword>
<accession>A0A2W5EJN9</accession>
<dbReference type="GO" id="GO:0030246">
    <property type="term" value="F:carbohydrate binding"/>
    <property type="evidence" value="ECO:0007669"/>
    <property type="project" value="InterPro"/>
</dbReference>
<feature type="chain" id="PRO_5015845881" description="Alpha-glucosidase" evidence="2">
    <location>
        <begin position="25"/>
        <end position="279"/>
    </location>
</feature>
<dbReference type="Gene3D" id="3.20.20.80">
    <property type="entry name" value="Glycosidases"/>
    <property type="match status" value="1"/>
</dbReference>
<feature type="signal peptide" evidence="2">
    <location>
        <begin position="1"/>
        <end position="24"/>
    </location>
</feature>
<comment type="caution">
    <text evidence="5">The sequence shown here is derived from an EMBL/GenBank/DDBJ whole genome shotgun (WGS) entry which is preliminary data.</text>
</comment>
<dbReference type="PANTHER" id="PTHR43863:SF2">
    <property type="entry name" value="MALTASE-GLUCOAMYLASE"/>
    <property type="match status" value="1"/>
</dbReference>
<evidence type="ECO:0008006" key="7">
    <source>
        <dbReference type="Google" id="ProtNLM"/>
    </source>
</evidence>
<dbReference type="InterPro" id="IPR000322">
    <property type="entry name" value="Glyco_hydro_31_TIM"/>
</dbReference>
<dbReference type="AlphaFoldDB" id="A0A2W5EJN9"/>
<evidence type="ECO:0000313" key="5">
    <source>
        <dbReference type="EMBL" id="PZP42234.1"/>
    </source>
</evidence>
<comment type="similarity">
    <text evidence="1">Belongs to the glycosyl hydrolase 31 family.</text>
</comment>
<evidence type="ECO:0000256" key="2">
    <source>
        <dbReference type="SAM" id="SignalP"/>
    </source>
</evidence>
<dbReference type="InterPro" id="IPR051816">
    <property type="entry name" value="Glycosyl_Hydrolase_31"/>
</dbReference>
<dbReference type="Pfam" id="PF13802">
    <property type="entry name" value="Gal_mutarotas_2"/>
    <property type="match status" value="1"/>
</dbReference>
<dbReference type="CDD" id="cd14752">
    <property type="entry name" value="GH31_N"/>
    <property type="match status" value="1"/>
</dbReference>
<dbReference type="Pfam" id="PF01055">
    <property type="entry name" value="Glyco_hydro_31_2nd"/>
    <property type="match status" value="1"/>
</dbReference>
<reference evidence="5 6" key="1">
    <citation type="submission" date="2017-11" db="EMBL/GenBank/DDBJ databases">
        <title>Infants hospitalized years apart are colonized by the same room-sourced microbial strains.</title>
        <authorList>
            <person name="Brooks B."/>
            <person name="Olm M.R."/>
            <person name="Firek B.A."/>
            <person name="Baker R."/>
            <person name="Thomas B.C."/>
            <person name="Morowitz M.J."/>
            <person name="Banfield J.F."/>
        </authorList>
    </citation>
    <scope>NUCLEOTIDE SEQUENCE [LARGE SCALE GENOMIC DNA]</scope>
    <source>
        <strain evidence="5">S2_009_000_R2_76</strain>
    </source>
</reference>
<dbReference type="SUPFAM" id="SSF74650">
    <property type="entry name" value="Galactose mutarotase-like"/>
    <property type="match status" value="1"/>
</dbReference>
<evidence type="ECO:0000259" key="3">
    <source>
        <dbReference type="Pfam" id="PF01055"/>
    </source>
</evidence>
<dbReference type="GO" id="GO:0005975">
    <property type="term" value="P:carbohydrate metabolic process"/>
    <property type="evidence" value="ECO:0007669"/>
    <property type="project" value="InterPro"/>
</dbReference>
<feature type="domain" description="Glycoside hydrolase family 31 TIM barrel" evidence="3">
    <location>
        <begin position="242"/>
        <end position="279"/>
    </location>
</feature>
<sequence>MVLSGKKIIAALFFCSVSITSAFAQVQTKKNGFVVSNDKLTTKVEFVTQDIIHVSKYPKGTDFKNLDIAIILHSDKTISIKTTNSKNIVQSNSSSYSISFDKSTNNLTISKGGKIVLKEKPQSSILENVLDDGQASYKVSQSFAITKEEAIYGLGQHQNGIANMRNQRIYMQQKNMDIGIPYLQSTMNYGLFWNNASATNYSDTLNTITLQSDFGKGIDYYVILGNSSDKVMENYGKLTGTPPMLPLWSFGYIQSKERYQSPEEMLDVFKKYRTLQVPL</sequence>
<protein>
    <recommendedName>
        <fullName evidence="7">Alpha-glucosidase</fullName>
    </recommendedName>
</protein>
<keyword evidence="1" id="KW-0378">Hydrolase</keyword>
<dbReference type="GO" id="GO:0004553">
    <property type="term" value="F:hydrolase activity, hydrolyzing O-glycosyl compounds"/>
    <property type="evidence" value="ECO:0007669"/>
    <property type="project" value="InterPro"/>
</dbReference>
<keyword evidence="2" id="KW-0732">Signal</keyword>
<dbReference type="Proteomes" id="UP000249645">
    <property type="component" value="Unassembled WGS sequence"/>
</dbReference>
<evidence type="ECO:0000259" key="4">
    <source>
        <dbReference type="Pfam" id="PF13802"/>
    </source>
</evidence>
<feature type="domain" description="Glycoside hydrolase family 31 N-terminal" evidence="4">
    <location>
        <begin position="42"/>
        <end position="200"/>
    </location>
</feature>
<dbReference type="InterPro" id="IPR011013">
    <property type="entry name" value="Gal_mutarotase_sf_dom"/>
</dbReference>
<organism evidence="5 6">
    <name type="scientific">Pseudopedobacter saltans</name>
    <dbReference type="NCBI Taxonomy" id="151895"/>
    <lineage>
        <taxon>Bacteria</taxon>
        <taxon>Pseudomonadati</taxon>
        <taxon>Bacteroidota</taxon>
        <taxon>Sphingobacteriia</taxon>
        <taxon>Sphingobacteriales</taxon>
        <taxon>Sphingobacteriaceae</taxon>
        <taxon>Pseudopedobacter</taxon>
    </lineage>
</organism>
<evidence type="ECO:0000256" key="1">
    <source>
        <dbReference type="RuleBase" id="RU361185"/>
    </source>
</evidence>
<gene>
    <name evidence="5" type="ORF">DI598_17160</name>
</gene>
<dbReference type="EMBL" id="QFOI01000446">
    <property type="protein sequence ID" value="PZP42234.1"/>
    <property type="molecule type" value="Genomic_DNA"/>
</dbReference>
<dbReference type="Gene3D" id="2.60.40.1760">
    <property type="entry name" value="glycosyl hydrolase (family 31)"/>
    <property type="match status" value="1"/>
</dbReference>
<evidence type="ECO:0000313" key="6">
    <source>
        <dbReference type="Proteomes" id="UP000249645"/>
    </source>
</evidence>
<name>A0A2W5EJN9_9SPHI</name>
<feature type="non-terminal residue" evidence="5">
    <location>
        <position position="279"/>
    </location>
</feature>
<dbReference type="PANTHER" id="PTHR43863">
    <property type="entry name" value="HYDROLASE, PUTATIVE (AFU_ORTHOLOGUE AFUA_1G03140)-RELATED"/>
    <property type="match status" value="1"/>
</dbReference>